<keyword evidence="1" id="KW-0812">Transmembrane</keyword>
<dbReference type="AlphaFoldDB" id="A0AAD8A0P2"/>
<comment type="caution">
    <text evidence="3">The sequence shown here is derived from an EMBL/GenBank/DDBJ whole genome shotgun (WGS) entry which is preliminary data.</text>
</comment>
<name>A0AAD8A0P2_DIPPU</name>
<proteinExistence type="predicted"/>
<gene>
    <name evidence="3" type="ORF">L9F63_027827</name>
</gene>
<feature type="chain" id="PRO_5041984469" evidence="2">
    <location>
        <begin position="22"/>
        <end position="80"/>
    </location>
</feature>
<sequence>PENRFPRRNNISFCLLPPSLTLHLLGCTRGKGRNSPYTVNKEIVEVRVDVCHNLSLLLTPLVRFEIAVMLSAVFLLTAWL</sequence>
<dbReference type="EMBL" id="JASPKZ010004329">
    <property type="protein sequence ID" value="KAJ9590334.1"/>
    <property type="molecule type" value="Genomic_DNA"/>
</dbReference>
<keyword evidence="1" id="KW-1133">Transmembrane helix</keyword>
<keyword evidence="2" id="KW-0732">Signal</keyword>
<feature type="non-terminal residue" evidence="3">
    <location>
        <position position="80"/>
    </location>
</feature>
<keyword evidence="1" id="KW-0472">Membrane</keyword>
<dbReference type="Proteomes" id="UP001233999">
    <property type="component" value="Unassembled WGS sequence"/>
</dbReference>
<reference evidence="3" key="2">
    <citation type="submission" date="2023-05" db="EMBL/GenBank/DDBJ databases">
        <authorList>
            <person name="Fouks B."/>
        </authorList>
    </citation>
    <scope>NUCLEOTIDE SEQUENCE</scope>
    <source>
        <strain evidence="3">Stay&amp;Tobe</strain>
        <tissue evidence="3">Testes</tissue>
    </source>
</reference>
<evidence type="ECO:0000313" key="3">
    <source>
        <dbReference type="EMBL" id="KAJ9590334.1"/>
    </source>
</evidence>
<feature type="signal peptide" evidence="2">
    <location>
        <begin position="1"/>
        <end position="21"/>
    </location>
</feature>
<evidence type="ECO:0000313" key="4">
    <source>
        <dbReference type="Proteomes" id="UP001233999"/>
    </source>
</evidence>
<organism evidence="3 4">
    <name type="scientific">Diploptera punctata</name>
    <name type="common">Pacific beetle cockroach</name>
    <dbReference type="NCBI Taxonomy" id="6984"/>
    <lineage>
        <taxon>Eukaryota</taxon>
        <taxon>Metazoa</taxon>
        <taxon>Ecdysozoa</taxon>
        <taxon>Arthropoda</taxon>
        <taxon>Hexapoda</taxon>
        <taxon>Insecta</taxon>
        <taxon>Pterygota</taxon>
        <taxon>Neoptera</taxon>
        <taxon>Polyneoptera</taxon>
        <taxon>Dictyoptera</taxon>
        <taxon>Blattodea</taxon>
        <taxon>Blaberoidea</taxon>
        <taxon>Blaberidae</taxon>
        <taxon>Diplopterinae</taxon>
        <taxon>Diploptera</taxon>
    </lineage>
</organism>
<feature type="transmembrane region" description="Helical" evidence="1">
    <location>
        <begin position="61"/>
        <end position="79"/>
    </location>
</feature>
<feature type="non-terminal residue" evidence="3">
    <location>
        <position position="1"/>
    </location>
</feature>
<reference evidence="3" key="1">
    <citation type="journal article" date="2023" name="IScience">
        <title>Live-bearing cockroach genome reveals convergent evolutionary mechanisms linked to viviparity in insects and beyond.</title>
        <authorList>
            <person name="Fouks B."/>
            <person name="Harrison M.C."/>
            <person name="Mikhailova A.A."/>
            <person name="Marchal E."/>
            <person name="English S."/>
            <person name="Carruthers M."/>
            <person name="Jennings E.C."/>
            <person name="Chiamaka E.L."/>
            <person name="Frigard R.A."/>
            <person name="Pippel M."/>
            <person name="Attardo G.M."/>
            <person name="Benoit J.B."/>
            <person name="Bornberg-Bauer E."/>
            <person name="Tobe S.S."/>
        </authorList>
    </citation>
    <scope>NUCLEOTIDE SEQUENCE</scope>
    <source>
        <strain evidence="3">Stay&amp;Tobe</strain>
    </source>
</reference>
<keyword evidence="4" id="KW-1185">Reference proteome</keyword>
<evidence type="ECO:0000256" key="1">
    <source>
        <dbReference type="SAM" id="Phobius"/>
    </source>
</evidence>
<accession>A0AAD8A0P2</accession>
<evidence type="ECO:0000256" key="2">
    <source>
        <dbReference type="SAM" id="SignalP"/>
    </source>
</evidence>
<protein>
    <submittedName>
        <fullName evidence="3">Uncharacterized protein</fullName>
    </submittedName>
</protein>